<gene>
    <name evidence="1" type="ORF">LCMAC102_02180</name>
</gene>
<accession>A0A481YT18</accession>
<sequence length="58" mass="6684">MKSSNQISNSNEICRVRFCLSGNPSIPPEFAKEHPDKPWKWGVDGFSGTEEWKEYKLP</sequence>
<evidence type="ECO:0000313" key="1">
    <source>
        <dbReference type="EMBL" id="QBK86423.1"/>
    </source>
</evidence>
<organism evidence="1">
    <name type="scientific">Marseillevirus LCMAC102</name>
    <dbReference type="NCBI Taxonomy" id="2506603"/>
    <lineage>
        <taxon>Viruses</taxon>
        <taxon>Varidnaviria</taxon>
        <taxon>Bamfordvirae</taxon>
        <taxon>Nucleocytoviricota</taxon>
        <taxon>Megaviricetes</taxon>
        <taxon>Pimascovirales</taxon>
        <taxon>Pimascovirales incertae sedis</taxon>
        <taxon>Marseilleviridae</taxon>
    </lineage>
</organism>
<reference evidence="1" key="1">
    <citation type="journal article" date="2019" name="MBio">
        <title>Virus Genomes from Deep Sea Sediments Expand the Ocean Megavirome and Support Independent Origins of Viral Gigantism.</title>
        <authorList>
            <person name="Backstrom D."/>
            <person name="Yutin N."/>
            <person name="Jorgensen S.L."/>
            <person name="Dharamshi J."/>
            <person name="Homa F."/>
            <person name="Zaremba-Niedwiedzka K."/>
            <person name="Spang A."/>
            <person name="Wolf Y.I."/>
            <person name="Koonin E.V."/>
            <person name="Ettema T.J."/>
        </authorList>
    </citation>
    <scope>NUCLEOTIDE SEQUENCE</scope>
</reference>
<dbReference type="EMBL" id="MK500334">
    <property type="protein sequence ID" value="QBK86423.1"/>
    <property type="molecule type" value="Genomic_DNA"/>
</dbReference>
<protein>
    <submittedName>
        <fullName evidence="1">Uncharacterized protein</fullName>
    </submittedName>
</protein>
<name>A0A481YT18_9VIRU</name>
<proteinExistence type="predicted"/>